<evidence type="ECO:0000313" key="1">
    <source>
        <dbReference type="EMBL" id="GFN78839.1"/>
    </source>
</evidence>
<keyword evidence="2" id="KW-1185">Reference proteome</keyword>
<dbReference type="AlphaFoldDB" id="A0AAV3Y7R9"/>
<protein>
    <submittedName>
        <fullName evidence="1">Uncharacterized protein</fullName>
    </submittedName>
</protein>
<dbReference type="Proteomes" id="UP000735302">
    <property type="component" value="Unassembled WGS sequence"/>
</dbReference>
<organism evidence="1 2">
    <name type="scientific">Plakobranchus ocellatus</name>
    <dbReference type="NCBI Taxonomy" id="259542"/>
    <lineage>
        <taxon>Eukaryota</taxon>
        <taxon>Metazoa</taxon>
        <taxon>Spiralia</taxon>
        <taxon>Lophotrochozoa</taxon>
        <taxon>Mollusca</taxon>
        <taxon>Gastropoda</taxon>
        <taxon>Heterobranchia</taxon>
        <taxon>Euthyneura</taxon>
        <taxon>Panpulmonata</taxon>
        <taxon>Sacoglossa</taxon>
        <taxon>Placobranchoidea</taxon>
        <taxon>Plakobranchidae</taxon>
        <taxon>Plakobranchus</taxon>
    </lineage>
</organism>
<name>A0AAV3Y7R9_9GAST</name>
<gene>
    <name evidence="1" type="ORF">PoB_000534500</name>
</gene>
<evidence type="ECO:0000313" key="2">
    <source>
        <dbReference type="Proteomes" id="UP000735302"/>
    </source>
</evidence>
<proteinExistence type="predicted"/>
<comment type="caution">
    <text evidence="1">The sequence shown here is derived from an EMBL/GenBank/DDBJ whole genome shotgun (WGS) entry which is preliminary data.</text>
</comment>
<accession>A0AAV3Y7R9</accession>
<dbReference type="EMBL" id="BLXT01000616">
    <property type="protein sequence ID" value="GFN78839.1"/>
    <property type="molecule type" value="Genomic_DNA"/>
</dbReference>
<reference evidence="1 2" key="1">
    <citation type="journal article" date="2021" name="Elife">
        <title>Chloroplast acquisition without the gene transfer in kleptoplastic sea slugs, Plakobranchus ocellatus.</title>
        <authorList>
            <person name="Maeda T."/>
            <person name="Takahashi S."/>
            <person name="Yoshida T."/>
            <person name="Shimamura S."/>
            <person name="Takaki Y."/>
            <person name="Nagai Y."/>
            <person name="Toyoda A."/>
            <person name="Suzuki Y."/>
            <person name="Arimoto A."/>
            <person name="Ishii H."/>
            <person name="Satoh N."/>
            <person name="Nishiyama T."/>
            <person name="Hasebe M."/>
            <person name="Maruyama T."/>
            <person name="Minagawa J."/>
            <person name="Obokata J."/>
            <person name="Shigenobu S."/>
        </authorList>
    </citation>
    <scope>NUCLEOTIDE SEQUENCE [LARGE SCALE GENOMIC DNA]</scope>
</reference>
<sequence length="85" mass="9298">MRTCFNPQEIRKSDCINDYSNHAISITMVTTRPSAYTSNSNSSSRRIATQSVRLCGKSGIEPAMKIVPKKSSSSSDFSAHVLAEI</sequence>